<accession>A0A4C1TSY3</accession>
<comment type="caution">
    <text evidence="2">The sequence shown here is derived from an EMBL/GenBank/DDBJ whole genome shotgun (WGS) entry which is preliminary data.</text>
</comment>
<feature type="chain" id="PRO_5020035171" evidence="1">
    <location>
        <begin position="31"/>
        <end position="128"/>
    </location>
</feature>
<protein>
    <submittedName>
        <fullName evidence="2">Gamma-aminobutyric acid receptor subunit beta-like</fullName>
    </submittedName>
</protein>
<dbReference type="Proteomes" id="UP000299102">
    <property type="component" value="Unassembled WGS sequence"/>
</dbReference>
<dbReference type="EMBL" id="BGZK01000084">
    <property type="protein sequence ID" value="GBP17014.1"/>
    <property type="molecule type" value="Genomic_DNA"/>
</dbReference>
<evidence type="ECO:0000256" key="1">
    <source>
        <dbReference type="SAM" id="SignalP"/>
    </source>
</evidence>
<organism evidence="2 3">
    <name type="scientific">Eumeta variegata</name>
    <name type="common">Bagworm moth</name>
    <name type="synonym">Eumeta japonica</name>
    <dbReference type="NCBI Taxonomy" id="151549"/>
    <lineage>
        <taxon>Eukaryota</taxon>
        <taxon>Metazoa</taxon>
        <taxon>Ecdysozoa</taxon>
        <taxon>Arthropoda</taxon>
        <taxon>Hexapoda</taxon>
        <taxon>Insecta</taxon>
        <taxon>Pterygota</taxon>
        <taxon>Neoptera</taxon>
        <taxon>Endopterygota</taxon>
        <taxon>Lepidoptera</taxon>
        <taxon>Glossata</taxon>
        <taxon>Ditrysia</taxon>
        <taxon>Tineoidea</taxon>
        <taxon>Psychidae</taxon>
        <taxon>Oiketicinae</taxon>
        <taxon>Eumeta</taxon>
    </lineage>
</organism>
<evidence type="ECO:0000313" key="2">
    <source>
        <dbReference type="EMBL" id="GBP17014.1"/>
    </source>
</evidence>
<keyword evidence="1" id="KW-0732">Signal</keyword>
<evidence type="ECO:0000313" key="3">
    <source>
        <dbReference type="Proteomes" id="UP000299102"/>
    </source>
</evidence>
<keyword evidence="2" id="KW-0675">Receptor</keyword>
<name>A0A4C1TSY3_EUMVA</name>
<keyword evidence="3" id="KW-1185">Reference proteome</keyword>
<dbReference type="OrthoDB" id="8890589at2759"/>
<gene>
    <name evidence="2" type="primary">Lcch3</name>
    <name evidence="2" type="ORF">EVAR_8087_1</name>
</gene>
<dbReference type="AlphaFoldDB" id="A0A4C1TSY3"/>
<sequence>MSVHSPRPLRPPRAALCPTALRLLLQLALSSPLLTAQGGRAAIDRLENVTHTVSRILDGYDIRLRPNFGDVKLLLIDSYKVYENCAKRNKGAFKYFEKIDFVDSPGSGGGPGHPGYRAAVSDDPKFIL</sequence>
<feature type="signal peptide" evidence="1">
    <location>
        <begin position="1"/>
        <end position="30"/>
    </location>
</feature>
<reference evidence="2 3" key="1">
    <citation type="journal article" date="2019" name="Commun. Biol.">
        <title>The bagworm genome reveals a unique fibroin gene that provides high tensile strength.</title>
        <authorList>
            <person name="Kono N."/>
            <person name="Nakamura H."/>
            <person name="Ohtoshi R."/>
            <person name="Tomita M."/>
            <person name="Numata K."/>
            <person name="Arakawa K."/>
        </authorList>
    </citation>
    <scope>NUCLEOTIDE SEQUENCE [LARGE SCALE GENOMIC DNA]</scope>
</reference>
<proteinExistence type="predicted"/>